<feature type="non-terminal residue" evidence="1">
    <location>
        <position position="446"/>
    </location>
</feature>
<name>A0A9P5Y517_9AGAR</name>
<dbReference type="EMBL" id="MU150260">
    <property type="protein sequence ID" value="KAF9463667.1"/>
    <property type="molecule type" value="Genomic_DNA"/>
</dbReference>
<keyword evidence="2" id="KW-1185">Reference proteome</keyword>
<organism evidence="1 2">
    <name type="scientific">Collybia nuda</name>
    <dbReference type="NCBI Taxonomy" id="64659"/>
    <lineage>
        <taxon>Eukaryota</taxon>
        <taxon>Fungi</taxon>
        <taxon>Dikarya</taxon>
        <taxon>Basidiomycota</taxon>
        <taxon>Agaricomycotina</taxon>
        <taxon>Agaricomycetes</taxon>
        <taxon>Agaricomycetidae</taxon>
        <taxon>Agaricales</taxon>
        <taxon>Tricholomatineae</taxon>
        <taxon>Clitocybaceae</taxon>
        <taxon>Collybia</taxon>
    </lineage>
</organism>
<dbReference type="AlphaFoldDB" id="A0A9P5Y517"/>
<evidence type="ECO:0000313" key="1">
    <source>
        <dbReference type="EMBL" id="KAF9463667.1"/>
    </source>
</evidence>
<sequence length="446" mass="51232">MFPMDIMHLVSLNDPDLLLGLWRGTVKVYAPDTRDNWDWLVLVGKVWDAHGRTVELLTPYIPSSFGRAPRNPATKGNTGYKAWEYQLYFYGLGPALLRHILPEKFWINYCQMTAGVRLLQQWSIPTTDIVVSTHHIHKFVGGFEEMYYQRREDRIHFIRQSIHLLPHIPAETVHRGPLACYAQWTLETAIGNLGEEIRQDRDPYSNIAQRGILRAQLNSITAMLPDILLSDESLPRGAKDLGDKYVLLRACEDTPKPVTTAEAVAIMDYWETQGWPNQDQWPRAVARWARLRLPNGQTARSTWYEERATKPLRKTSCVKFGLNQQRTLLADIKYFFRIRFGNISHTLAVISVFSSRDEELFQKSHGTVYVCRHQGDAALKVINVKSIESVVSMCPDYQVTSEGVIIRPENQFFFMEAPFLKVTSLWGQANDEDDNEGDFRLDDTGV</sequence>
<dbReference type="OrthoDB" id="2669721at2759"/>
<reference evidence="1" key="1">
    <citation type="submission" date="2020-11" db="EMBL/GenBank/DDBJ databases">
        <authorList>
            <consortium name="DOE Joint Genome Institute"/>
            <person name="Ahrendt S."/>
            <person name="Riley R."/>
            <person name="Andreopoulos W."/>
            <person name="Labutti K."/>
            <person name="Pangilinan J."/>
            <person name="Ruiz-Duenas F.J."/>
            <person name="Barrasa J.M."/>
            <person name="Sanchez-Garcia M."/>
            <person name="Camarero S."/>
            <person name="Miyauchi S."/>
            <person name="Serrano A."/>
            <person name="Linde D."/>
            <person name="Babiker R."/>
            <person name="Drula E."/>
            <person name="Ayuso-Fernandez I."/>
            <person name="Pacheco R."/>
            <person name="Padilla G."/>
            <person name="Ferreira P."/>
            <person name="Barriuso J."/>
            <person name="Kellner H."/>
            <person name="Castanera R."/>
            <person name="Alfaro M."/>
            <person name="Ramirez L."/>
            <person name="Pisabarro A.G."/>
            <person name="Kuo A."/>
            <person name="Tritt A."/>
            <person name="Lipzen A."/>
            <person name="He G."/>
            <person name="Yan M."/>
            <person name="Ng V."/>
            <person name="Cullen D."/>
            <person name="Martin F."/>
            <person name="Rosso M.-N."/>
            <person name="Henrissat B."/>
            <person name="Hibbett D."/>
            <person name="Martinez A.T."/>
            <person name="Grigoriev I.V."/>
        </authorList>
    </citation>
    <scope>NUCLEOTIDE SEQUENCE</scope>
    <source>
        <strain evidence="1">CBS 247.69</strain>
    </source>
</reference>
<gene>
    <name evidence="1" type="ORF">BDZ94DRAFT_1258256</name>
</gene>
<proteinExistence type="predicted"/>
<dbReference type="Proteomes" id="UP000807353">
    <property type="component" value="Unassembled WGS sequence"/>
</dbReference>
<evidence type="ECO:0000313" key="2">
    <source>
        <dbReference type="Proteomes" id="UP000807353"/>
    </source>
</evidence>
<comment type="caution">
    <text evidence="1">The sequence shown here is derived from an EMBL/GenBank/DDBJ whole genome shotgun (WGS) entry which is preliminary data.</text>
</comment>
<accession>A0A9P5Y517</accession>
<protein>
    <submittedName>
        <fullName evidence="1">Uncharacterized protein</fullName>
    </submittedName>
</protein>